<organism evidence="1 2">
    <name type="scientific">Zoogloea dura</name>
    <dbReference type="NCBI Taxonomy" id="2728840"/>
    <lineage>
        <taxon>Bacteria</taxon>
        <taxon>Pseudomonadati</taxon>
        <taxon>Pseudomonadota</taxon>
        <taxon>Betaproteobacteria</taxon>
        <taxon>Rhodocyclales</taxon>
        <taxon>Zoogloeaceae</taxon>
        <taxon>Zoogloea</taxon>
    </lineage>
</organism>
<protein>
    <submittedName>
        <fullName evidence="1">Uncharacterized protein</fullName>
    </submittedName>
</protein>
<comment type="caution">
    <text evidence="1">The sequence shown here is derived from an EMBL/GenBank/DDBJ whole genome shotgun (WGS) entry which is preliminary data.</text>
</comment>
<accession>A0A848FZV5</accession>
<dbReference type="AlphaFoldDB" id="A0A848FZV5"/>
<evidence type="ECO:0000313" key="2">
    <source>
        <dbReference type="Proteomes" id="UP000580043"/>
    </source>
</evidence>
<name>A0A848FZV5_9RHOO</name>
<dbReference type="Proteomes" id="UP000580043">
    <property type="component" value="Unassembled WGS sequence"/>
</dbReference>
<gene>
    <name evidence="1" type="ORF">HHL15_00900</name>
</gene>
<sequence length="100" mass="11122">MSTFENFTQELESIDMEIARLAQLCGVQLLEPGVAEAVLRGDTHVCNQDNPIAWDKMRGLLVLHYHVVTEAAATDGVESAAESVRKALETVLERMRPKQQ</sequence>
<dbReference type="RefSeq" id="WP_169143934.1">
    <property type="nucleotide sequence ID" value="NZ_JABBGA010000001.1"/>
</dbReference>
<evidence type="ECO:0000313" key="1">
    <source>
        <dbReference type="EMBL" id="NML24290.1"/>
    </source>
</evidence>
<proteinExistence type="predicted"/>
<reference evidence="1 2" key="1">
    <citation type="submission" date="2020-04" db="EMBL/GenBank/DDBJ databases">
        <title>Zoogloea sp. G-4-1-14 isolated from soil.</title>
        <authorList>
            <person name="Dahal R.H."/>
        </authorList>
    </citation>
    <scope>NUCLEOTIDE SEQUENCE [LARGE SCALE GENOMIC DNA]</scope>
    <source>
        <strain evidence="1 2">G-4-1-14</strain>
    </source>
</reference>
<dbReference type="EMBL" id="JABBGA010000001">
    <property type="protein sequence ID" value="NML24290.1"/>
    <property type="molecule type" value="Genomic_DNA"/>
</dbReference>
<keyword evidence="2" id="KW-1185">Reference proteome</keyword>